<name>A0A373F8D3_COMTE</name>
<keyword evidence="5" id="KW-0472">Membrane</keyword>
<comment type="subcellular location">
    <subcellularLocation>
        <location evidence="1">Membrane</location>
        <topology evidence="1">Single-pass membrane protein</topology>
    </subcellularLocation>
</comment>
<feature type="compositionally biased region" description="Polar residues" evidence="6">
    <location>
        <begin position="87"/>
        <end position="101"/>
    </location>
</feature>
<dbReference type="InterPro" id="IPR042217">
    <property type="entry name" value="T4SS_VirB10/TrbI"/>
</dbReference>
<dbReference type="GO" id="GO:0016020">
    <property type="term" value="C:membrane"/>
    <property type="evidence" value="ECO:0007669"/>
    <property type="project" value="UniProtKB-SubCell"/>
</dbReference>
<feature type="region of interest" description="Disordered" evidence="6">
    <location>
        <begin position="70"/>
        <end position="125"/>
    </location>
</feature>
<dbReference type="CDD" id="cd16429">
    <property type="entry name" value="VirB10"/>
    <property type="match status" value="1"/>
</dbReference>
<comment type="similarity">
    <text evidence="2">Belongs to the TrbI/VirB10 family.</text>
</comment>
<protein>
    <submittedName>
        <fullName evidence="7">TrbI/VirB10 family protein</fullName>
    </submittedName>
</protein>
<dbReference type="Gene3D" id="2.40.128.260">
    <property type="entry name" value="Type IV secretion system, VirB10/TraB/TrbI"/>
    <property type="match status" value="1"/>
</dbReference>
<reference evidence="7 8" key="1">
    <citation type="submission" date="2018-08" db="EMBL/GenBank/DDBJ databases">
        <title>Comamonas testosteroni strain SWCO2.</title>
        <authorList>
            <person name="Jiang N."/>
            <person name="Zhang X.Z."/>
        </authorList>
    </citation>
    <scope>NUCLEOTIDE SEQUENCE [LARGE SCALE GENOMIC DNA]</scope>
    <source>
        <strain evidence="7 8">SWCO2</strain>
    </source>
</reference>
<evidence type="ECO:0000313" key="7">
    <source>
        <dbReference type="EMBL" id="RGE40433.1"/>
    </source>
</evidence>
<dbReference type="InterPro" id="IPR005498">
    <property type="entry name" value="T4SS_VirB10/TraB/TrbI"/>
</dbReference>
<evidence type="ECO:0000256" key="2">
    <source>
        <dbReference type="ARBA" id="ARBA00010265"/>
    </source>
</evidence>
<comment type="caution">
    <text evidence="7">The sequence shown here is derived from an EMBL/GenBank/DDBJ whole genome shotgun (WGS) entry which is preliminary data.</text>
</comment>
<sequence length="424" mass="45241">MAQKSIIPSVDLGAKSPFNKKLTVLLVLVALAAIVASAMLGKSASIPEEEKNETEDVSFTEGTARNIQLEFEAPIPKAADSGRTDTESNQVNNGNGQTNRGSYEASMPGSSTLRDNSSGTGGINNAKEDLEAQAAISAISVPYENEAANYQSQIGAVEKSAEQKIAELFPAMPERMSEQDALNRAIAMSANAQSAISGASQDQTSNSVLASKTKRFLAESEQNNKVHKVSRKNASSGQWVITAGKTIPAITKRAQNSDLPCAVEAITSVDVYDSYTSTRKLIPKGSELIGVCSNDVAIGQNRILSLFSRLVLPSGEWFDLSGGVGMDRSGATGLKGDVDNHFFQMFTSAFLIAFTADRVENSKKGATNNNVYMSNSAGAKTAAGQVMVDTSQFMLNRTRNIQPTIDVEAGTRIYIQVKHDMVFD</sequence>
<dbReference type="EMBL" id="QURR01000037">
    <property type="protein sequence ID" value="RGE40433.1"/>
    <property type="molecule type" value="Genomic_DNA"/>
</dbReference>
<evidence type="ECO:0000313" key="8">
    <source>
        <dbReference type="Proteomes" id="UP000261948"/>
    </source>
</evidence>
<dbReference type="Pfam" id="PF03743">
    <property type="entry name" value="TrbI"/>
    <property type="match status" value="1"/>
</dbReference>
<dbReference type="Proteomes" id="UP000261948">
    <property type="component" value="Unassembled WGS sequence"/>
</dbReference>
<evidence type="ECO:0000256" key="1">
    <source>
        <dbReference type="ARBA" id="ARBA00004167"/>
    </source>
</evidence>
<evidence type="ECO:0000256" key="5">
    <source>
        <dbReference type="ARBA" id="ARBA00023136"/>
    </source>
</evidence>
<accession>A0A373F8D3</accession>
<feature type="compositionally biased region" description="Polar residues" evidence="6">
    <location>
        <begin position="108"/>
        <end position="118"/>
    </location>
</feature>
<dbReference type="OrthoDB" id="9766860at2"/>
<evidence type="ECO:0000256" key="3">
    <source>
        <dbReference type="ARBA" id="ARBA00022692"/>
    </source>
</evidence>
<organism evidence="7 8">
    <name type="scientific">Comamonas testosteroni</name>
    <name type="common">Pseudomonas testosteroni</name>
    <dbReference type="NCBI Taxonomy" id="285"/>
    <lineage>
        <taxon>Bacteria</taxon>
        <taxon>Pseudomonadati</taxon>
        <taxon>Pseudomonadota</taxon>
        <taxon>Betaproteobacteria</taxon>
        <taxon>Burkholderiales</taxon>
        <taxon>Comamonadaceae</taxon>
        <taxon>Comamonas</taxon>
    </lineage>
</organism>
<keyword evidence="8" id="KW-1185">Reference proteome</keyword>
<keyword evidence="3" id="KW-0812">Transmembrane</keyword>
<gene>
    <name evidence="7" type="ORF">DZC30_20435</name>
</gene>
<keyword evidence="4" id="KW-1133">Transmembrane helix</keyword>
<dbReference type="AlphaFoldDB" id="A0A373F8D3"/>
<evidence type="ECO:0000256" key="4">
    <source>
        <dbReference type="ARBA" id="ARBA00022989"/>
    </source>
</evidence>
<proteinExistence type="inferred from homology"/>
<evidence type="ECO:0000256" key="6">
    <source>
        <dbReference type="SAM" id="MobiDB-lite"/>
    </source>
</evidence>